<comment type="caution">
    <text evidence="2">The sequence shown here is derived from an EMBL/GenBank/DDBJ whole genome shotgun (WGS) entry which is preliminary data.</text>
</comment>
<keyword evidence="3" id="KW-1185">Reference proteome</keyword>
<evidence type="ECO:0000256" key="1">
    <source>
        <dbReference type="SAM" id="SignalP"/>
    </source>
</evidence>
<feature type="signal peptide" evidence="1">
    <location>
        <begin position="1"/>
        <end position="17"/>
    </location>
</feature>
<accession>A0A7Z0PFZ8</accession>
<protein>
    <submittedName>
        <fullName evidence="2">Uncharacterized protein</fullName>
    </submittedName>
</protein>
<name>A0A7Z0PFZ8_9FUSO</name>
<evidence type="ECO:0000313" key="2">
    <source>
        <dbReference type="EMBL" id="NYV28364.1"/>
    </source>
</evidence>
<dbReference type="RefSeq" id="WP_180136331.1">
    <property type="nucleotide sequence ID" value="NZ_JABMKT010000038.1"/>
</dbReference>
<dbReference type="Proteomes" id="UP000526184">
    <property type="component" value="Unassembled WGS sequence"/>
</dbReference>
<dbReference type="AlphaFoldDB" id="A0A7Z0PFZ8"/>
<dbReference type="EMBL" id="JABMKT010000038">
    <property type="protein sequence ID" value="NYV28364.1"/>
    <property type="molecule type" value="Genomic_DNA"/>
</dbReference>
<reference evidence="2 3" key="1">
    <citation type="submission" date="2020-05" db="EMBL/GenBank/DDBJ databases">
        <title>Streptobacillus felis strain LHL191014123.</title>
        <authorList>
            <person name="Fawzy A."/>
            <person name="Rau J."/>
            <person name="Risse K."/>
            <person name="Schauerte N."/>
            <person name="Geiger C."/>
            <person name="Blom J."/>
            <person name="Imirzalioglu C."/>
            <person name="Falgenhauer J."/>
            <person name="Bach A."/>
            <person name="Herden C."/>
            <person name="Eisenberg T."/>
        </authorList>
    </citation>
    <scope>NUCLEOTIDE SEQUENCE [LARGE SCALE GENOMIC DNA]</scope>
    <source>
        <strain evidence="2 3">LHL191014123</strain>
    </source>
</reference>
<keyword evidence="1" id="KW-0732">Signal</keyword>
<organism evidence="2 3">
    <name type="scientific">Streptobacillus felis</name>
    <dbReference type="NCBI Taxonomy" id="1384509"/>
    <lineage>
        <taxon>Bacteria</taxon>
        <taxon>Fusobacteriati</taxon>
        <taxon>Fusobacteriota</taxon>
        <taxon>Fusobacteriia</taxon>
        <taxon>Fusobacteriales</taxon>
        <taxon>Leptotrichiaceae</taxon>
        <taxon>Streptobacillus</taxon>
    </lineage>
</organism>
<sequence length="271" mass="29912">MKNITKLLLVLSTVAMAKEVGVDLKIGANAGLYKDMAKYSQVVVYNENALLYKTYSSFKNLGGEVYVKAIKDLKVKEKLGVDIKVGGGLSLEVSDAPRLNEGFVNKTASSPSFPTRAVNASDFLDECQNDNSCKLYDRLVEISTNDNGANENEKYKKESDEGTKKFIEIAKEKKHFHLSAYGSLEVSKEVMKDVRVYGALDLGVSSILNKDVEHTFRFGGDKYQDKFTLDRNRISPKVKTSFGVNYKFLDVEVGVGYPGVVNLGVGARLGF</sequence>
<proteinExistence type="predicted"/>
<feature type="chain" id="PRO_5031081840" evidence="1">
    <location>
        <begin position="18"/>
        <end position="271"/>
    </location>
</feature>
<gene>
    <name evidence="2" type="ORF">HP397_06055</name>
</gene>
<evidence type="ECO:0000313" key="3">
    <source>
        <dbReference type="Proteomes" id="UP000526184"/>
    </source>
</evidence>